<evidence type="ECO:0000256" key="10">
    <source>
        <dbReference type="ARBA" id="ARBA00068294"/>
    </source>
</evidence>
<organism evidence="13 14">
    <name type="scientific">Thermolongibacillus altinsuensis</name>
    <dbReference type="NCBI Taxonomy" id="575256"/>
    <lineage>
        <taxon>Bacteria</taxon>
        <taxon>Bacillati</taxon>
        <taxon>Bacillota</taxon>
        <taxon>Bacilli</taxon>
        <taxon>Bacillales</taxon>
        <taxon>Anoxybacillaceae</taxon>
        <taxon>Thermolongibacillus</taxon>
    </lineage>
</organism>
<dbReference type="Proteomes" id="UP000295658">
    <property type="component" value="Unassembled WGS sequence"/>
</dbReference>
<dbReference type="InterPro" id="IPR036458">
    <property type="entry name" value="Na:dicarbo_symporter_sf"/>
</dbReference>
<dbReference type="PANTHER" id="PTHR42865">
    <property type="entry name" value="PROTON/GLUTAMATE-ASPARTATE SYMPORTER"/>
    <property type="match status" value="1"/>
</dbReference>
<feature type="transmembrane region" description="Helical" evidence="12">
    <location>
        <begin position="183"/>
        <end position="206"/>
    </location>
</feature>
<comment type="subcellular location">
    <subcellularLocation>
        <location evidence="1">Cell membrane</location>
        <topology evidence="1">Multi-pass membrane protein</topology>
    </subcellularLocation>
</comment>
<evidence type="ECO:0000256" key="3">
    <source>
        <dbReference type="ARBA" id="ARBA00022448"/>
    </source>
</evidence>
<proteinExistence type="predicted"/>
<comment type="function">
    <text evidence="9">This carrier protein is part of the Na(+)-dependent, binding-protein-independent glutamate-aspartate transport system.</text>
</comment>
<comment type="caution">
    <text evidence="13">The sequence shown here is derived from an EMBL/GenBank/DDBJ whole genome shotgun (WGS) entry which is preliminary data.</text>
</comment>
<dbReference type="FunFam" id="1.10.3860.10:FF:000001">
    <property type="entry name" value="C4-dicarboxylate transport protein"/>
    <property type="match status" value="1"/>
</dbReference>
<dbReference type="AlphaFoldDB" id="A0A4R1QM86"/>
<evidence type="ECO:0000256" key="4">
    <source>
        <dbReference type="ARBA" id="ARBA00022475"/>
    </source>
</evidence>
<keyword evidence="8 12" id="KW-0472">Membrane</keyword>
<evidence type="ECO:0000256" key="9">
    <source>
        <dbReference type="ARBA" id="ARBA00059515"/>
    </source>
</evidence>
<dbReference type="PANTHER" id="PTHR42865:SF7">
    <property type="entry name" value="PROTON_GLUTAMATE-ASPARTATE SYMPORTER"/>
    <property type="match status" value="1"/>
</dbReference>
<evidence type="ECO:0000256" key="2">
    <source>
        <dbReference type="ARBA" id="ARBA00011233"/>
    </source>
</evidence>
<evidence type="ECO:0000256" key="6">
    <source>
        <dbReference type="ARBA" id="ARBA00022847"/>
    </source>
</evidence>
<feature type="transmembrane region" description="Helical" evidence="12">
    <location>
        <begin position="7"/>
        <end position="25"/>
    </location>
</feature>
<evidence type="ECO:0000256" key="7">
    <source>
        <dbReference type="ARBA" id="ARBA00022989"/>
    </source>
</evidence>
<keyword evidence="7 12" id="KW-1133">Transmembrane helix</keyword>
<dbReference type="RefSeq" id="WP_132948829.1">
    <property type="nucleotide sequence ID" value="NZ_SLUL01000010.1"/>
</dbReference>
<keyword evidence="5 12" id="KW-0812">Transmembrane</keyword>
<comment type="subunit">
    <text evidence="2">Homotrimer.</text>
</comment>
<feature type="transmembrane region" description="Helical" evidence="12">
    <location>
        <begin position="45"/>
        <end position="69"/>
    </location>
</feature>
<gene>
    <name evidence="13" type="ORF">EDD69_11042</name>
</gene>
<keyword evidence="6" id="KW-0769">Symport</keyword>
<evidence type="ECO:0000313" key="13">
    <source>
        <dbReference type="EMBL" id="TCL48036.1"/>
    </source>
</evidence>
<feature type="transmembrane region" description="Helical" evidence="12">
    <location>
        <begin position="146"/>
        <end position="163"/>
    </location>
</feature>
<dbReference type="InterPro" id="IPR001991">
    <property type="entry name" value="Na-dicarboxylate_symporter"/>
</dbReference>
<sequence>MSLTKKILLGMFVGIIVGLIFNLALPKEWFDLAKTYVLDPLGMVFINLIKLLVVPIVLVSLILGTAGISDPKKLGRIGIKTIAFFLITTALALVIALSLGAIFKPGVGDFNLEGASFEKKEAPPVIETLLNIIPTNPFQAMVEGNMLQVITFAVLIGFAISRLGDRAQEIKRLVEQANDVLMYLVEAIMKLAPYGAFALIAVAIGGQGFDAIAAMGKYMFVVLLALFVHFSVVYGSAVWMLGKMNPLKFIKGFSPAMAVAFSTSSSNATLPVSMETAQKNLNVPKSISGFVQPLGATINMDGTAIMQGVATMFIAQVYGVDLTFSDLLTVVLTATLASIGTAGVPGVGLVMLSMVLTSVGLPVEAIALILGVDRLLDMTRTVVNITGDAACAVIIAKSEEKYEQKVASQQAAS</sequence>
<feature type="transmembrane region" description="Helical" evidence="12">
    <location>
        <begin position="81"/>
        <end position="103"/>
    </location>
</feature>
<keyword evidence="3" id="KW-0813">Transport</keyword>
<protein>
    <recommendedName>
        <fullName evidence="10">Proton/sodium-glutamate symport protein</fullName>
    </recommendedName>
    <alternativeName>
        <fullName evidence="11">Glutamate-aspartate carrier protein</fullName>
    </alternativeName>
</protein>
<evidence type="ECO:0000313" key="14">
    <source>
        <dbReference type="Proteomes" id="UP000295658"/>
    </source>
</evidence>
<name>A0A4R1QM86_9BACL</name>
<dbReference type="Gene3D" id="1.10.3860.10">
    <property type="entry name" value="Sodium:dicarboxylate symporter"/>
    <property type="match status" value="1"/>
</dbReference>
<reference evidence="13 14" key="1">
    <citation type="submission" date="2019-03" db="EMBL/GenBank/DDBJ databases">
        <title>Genomic Encyclopedia of Type Strains, Phase IV (KMG-IV): sequencing the most valuable type-strain genomes for metagenomic binning, comparative biology and taxonomic classification.</title>
        <authorList>
            <person name="Goeker M."/>
        </authorList>
    </citation>
    <scope>NUCLEOTIDE SEQUENCE [LARGE SCALE GENOMIC DNA]</scope>
    <source>
        <strain evidence="13 14">DSM 24979</strain>
    </source>
</reference>
<feature type="transmembrane region" description="Helical" evidence="12">
    <location>
        <begin position="218"/>
        <end position="241"/>
    </location>
</feature>
<evidence type="ECO:0000256" key="12">
    <source>
        <dbReference type="SAM" id="Phobius"/>
    </source>
</evidence>
<evidence type="ECO:0000256" key="11">
    <source>
        <dbReference type="ARBA" id="ARBA00080288"/>
    </source>
</evidence>
<dbReference type="PRINTS" id="PR00173">
    <property type="entry name" value="EDTRNSPORT"/>
</dbReference>
<keyword evidence="4" id="KW-1003">Cell membrane</keyword>
<dbReference type="GO" id="GO:0006835">
    <property type="term" value="P:dicarboxylic acid transport"/>
    <property type="evidence" value="ECO:0007669"/>
    <property type="project" value="TreeGrafter"/>
</dbReference>
<dbReference type="SUPFAM" id="SSF118215">
    <property type="entry name" value="Proton glutamate symport protein"/>
    <property type="match status" value="1"/>
</dbReference>
<dbReference type="GO" id="GO:0015293">
    <property type="term" value="F:symporter activity"/>
    <property type="evidence" value="ECO:0007669"/>
    <property type="project" value="UniProtKB-KW"/>
</dbReference>
<dbReference type="OrthoDB" id="9768885at2"/>
<feature type="transmembrane region" description="Helical" evidence="12">
    <location>
        <begin position="349"/>
        <end position="370"/>
    </location>
</feature>
<dbReference type="Pfam" id="PF00375">
    <property type="entry name" value="SDF"/>
    <property type="match status" value="1"/>
</dbReference>
<keyword evidence="14" id="KW-1185">Reference proteome</keyword>
<dbReference type="EMBL" id="SLUL01000010">
    <property type="protein sequence ID" value="TCL48036.1"/>
    <property type="molecule type" value="Genomic_DNA"/>
</dbReference>
<evidence type="ECO:0000256" key="8">
    <source>
        <dbReference type="ARBA" id="ARBA00023136"/>
    </source>
</evidence>
<evidence type="ECO:0000256" key="1">
    <source>
        <dbReference type="ARBA" id="ARBA00004651"/>
    </source>
</evidence>
<accession>A0A4R1QM86</accession>
<feature type="transmembrane region" description="Helical" evidence="12">
    <location>
        <begin position="322"/>
        <end position="343"/>
    </location>
</feature>
<evidence type="ECO:0000256" key="5">
    <source>
        <dbReference type="ARBA" id="ARBA00022692"/>
    </source>
</evidence>
<dbReference type="GO" id="GO:0005886">
    <property type="term" value="C:plasma membrane"/>
    <property type="evidence" value="ECO:0007669"/>
    <property type="project" value="UniProtKB-SubCell"/>
</dbReference>